<evidence type="ECO:0000313" key="1">
    <source>
        <dbReference type="EMBL" id="TCO43057.1"/>
    </source>
</evidence>
<accession>A0A4R2IFC7</accession>
<evidence type="ECO:0000313" key="2">
    <source>
        <dbReference type="Proteomes" id="UP000294862"/>
    </source>
</evidence>
<dbReference type="RefSeq" id="WP_131992859.1">
    <property type="nucleotide sequence ID" value="NZ_SLWQ01000001.1"/>
</dbReference>
<dbReference type="Proteomes" id="UP000294862">
    <property type="component" value="Unassembled WGS sequence"/>
</dbReference>
<name>A0A4R2IFC7_9GAMM</name>
<sequence length="78" mass="8304">MSRCPSCESDESSIVERVVLGEGQAADRRECSACGEQWMVPVATVVMPGADAVIEAIELSDGDGDAPDDADGVEEWFR</sequence>
<protein>
    <submittedName>
        <fullName evidence="1">Uncharacterized protein</fullName>
    </submittedName>
</protein>
<keyword evidence="2" id="KW-1185">Reference proteome</keyword>
<organism evidence="1 2">
    <name type="scientific">Dokdonella fugitiva</name>
    <dbReference type="NCBI Taxonomy" id="328517"/>
    <lineage>
        <taxon>Bacteria</taxon>
        <taxon>Pseudomonadati</taxon>
        <taxon>Pseudomonadota</taxon>
        <taxon>Gammaproteobacteria</taxon>
        <taxon>Lysobacterales</taxon>
        <taxon>Rhodanobacteraceae</taxon>
        <taxon>Dokdonella</taxon>
    </lineage>
</organism>
<dbReference type="AlphaFoldDB" id="A0A4R2IFC7"/>
<comment type="caution">
    <text evidence="1">The sequence shown here is derived from an EMBL/GenBank/DDBJ whole genome shotgun (WGS) entry which is preliminary data.</text>
</comment>
<dbReference type="EMBL" id="SLWQ01000001">
    <property type="protein sequence ID" value="TCO43057.1"/>
    <property type="molecule type" value="Genomic_DNA"/>
</dbReference>
<gene>
    <name evidence="1" type="ORF">EV148_101476</name>
</gene>
<reference evidence="1 2" key="1">
    <citation type="journal article" date="2015" name="Stand. Genomic Sci.">
        <title>Genomic Encyclopedia of Bacterial and Archaeal Type Strains, Phase III: the genomes of soil and plant-associated and newly described type strains.</title>
        <authorList>
            <person name="Whitman W.B."/>
            <person name="Woyke T."/>
            <person name="Klenk H.P."/>
            <person name="Zhou Y."/>
            <person name="Lilburn T.G."/>
            <person name="Beck B.J."/>
            <person name="De Vos P."/>
            <person name="Vandamme P."/>
            <person name="Eisen J.A."/>
            <person name="Garrity G."/>
            <person name="Hugenholtz P."/>
            <person name="Kyrpides N.C."/>
        </authorList>
    </citation>
    <scope>NUCLEOTIDE SEQUENCE [LARGE SCALE GENOMIC DNA]</scope>
    <source>
        <strain evidence="1 2">A3</strain>
    </source>
</reference>
<proteinExistence type="predicted"/>